<reference evidence="5 6" key="1">
    <citation type="submission" date="2021-03" db="EMBL/GenBank/DDBJ databases">
        <title>Novel species identification of genus Shewanella.</title>
        <authorList>
            <person name="Liu G."/>
            <person name="Zhang Q."/>
        </authorList>
    </citation>
    <scope>NUCLEOTIDE SEQUENCE [LARGE SCALE GENOMIC DNA]</scope>
    <source>
        <strain evidence="5 6">FJAT-53726</strain>
    </source>
</reference>
<dbReference type="PANTHER" id="PTHR28620:SF1">
    <property type="entry name" value="CENP-V_GFA DOMAIN-CONTAINING PROTEIN"/>
    <property type="match status" value="1"/>
</dbReference>
<evidence type="ECO:0000313" key="5">
    <source>
        <dbReference type="EMBL" id="QSX29334.1"/>
    </source>
</evidence>
<dbReference type="SUPFAM" id="SSF51316">
    <property type="entry name" value="Mss4-like"/>
    <property type="match status" value="1"/>
</dbReference>
<dbReference type="GO" id="GO:0016846">
    <property type="term" value="F:carbon-sulfur lyase activity"/>
    <property type="evidence" value="ECO:0007669"/>
    <property type="project" value="InterPro"/>
</dbReference>
<dbReference type="PANTHER" id="PTHR28620">
    <property type="entry name" value="CENTROMERE PROTEIN V"/>
    <property type="match status" value="1"/>
</dbReference>
<dbReference type="KEGG" id="scyp:JYB88_14120"/>
<protein>
    <submittedName>
        <fullName evidence="5">GFA family protein</fullName>
    </submittedName>
</protein>
<dbReference type="InterPro" id="IPR052355">
    <property type="entry name" value="CENP-V-like"/>
</dbReference>
<evidence type="ECO:0000256" key="2">
    <source>
        <dbReference type="ARBA" id="ARBA00022723"/>
    </source>
</evidence>
<organism evidence="5 6">
    <name type="scientific">Shewanella cyperi</name>
    <dbReference type="NCBI Taxonomy" id="2814292"/>
    <lineage>
        <taxon>Bacteria</taxon>
        <taxon>Pseudomonadati</taxon>
        <taxon>Pseudomonadota</taxon>
        <taxon>Gammaproteobacteria</taxon>
        <taxon>Alteromonadales</taxon>
        <taxon>Shewanellaceae</taxon>
        <taxon>Shewanella</taxon>
    </lineage>
</organism>
<dbReference type="RefSeq" id="WP_207324520.1">
    <property type="nucleotide sequence ID" value="NZ_CP071504.1"/>
</dbReference>
<evidence type="ECO:0000256" key="3">
    <source>
        <dbReference type="ARBA" id="ARBA00022833"/>
    </source>
</evidence>
<dbReference type="InterPro" id="IPR011057">
    <property type="entry name" value="Mss4-like_sf"/>
</dbReference>
<keyword evidence="6" id="KW-1185">Reference proteome</keyword>
<evidence type="ECO:0000256" key="1">
    <source>
        <dbReference type="ARBA" id="ARBA00005495"/>
    </source>
</evidence>
<keyword evidence="3" id="KW-0862">Zinc</keyword>
<dbReference type="AlphaFoldDB" id="A0A974XRV0"/>
<comment type="similarity">
    <text evidence="1">Belongs to the Gfa family.</text>
</comment>
<proteinExistence type="inferred from homology"/>
<name>A0A974XRV0_9GAMM</name>
<evidence type="ECO:0000313" key="6">
    <source>
        <dbReference type="Proteomes" id="UP000663281"/>
    </source>
</evidence>
<dbReference type="Proteomes" id="UP000663281">
    <property type="component" value="Chromosome"/>
</dbReference>
<dbReference type="InterPro" id="IPR006913">
    <property type="entry name" value="CENP-V/GFA"/>
</dbReference>
<feature type="domain" description="CENP-V/GFA" evidence="4">
    <location>
        <begin position="3"/>
        <end position="114"/>
    </location>
</feature>
<dbReference type="Pfam" id="PF04828">
    <property type="entry name" value="GFA"/>
    <property type="match status" value="1"/>
</dbReference>
<accession>A0A974XRV0</accession>
<dbReference type="Gene3D" id="2.170.150.70">
    <property type="match status" value="1"/>
</dbReference>
<gene>
    <name evidence="5" type="ORF">JYB88_14120</name>
</gene>
<dbReference type="PROSITE" id="PS51891">
    <property type="entry name" value="CENP_V_GFA"/>
    <property type="match status" value="1"/>
</dbReference>
<dbReference type="GO" id="GO:0046872">
    <property type="term" value="F:metal ion binding"/>
    <property type="evidence" value="ECO:0007669"/>
    <property type="project" value="UniProtKB-KW"/>
</dbReference>
<dbReference type="EMBL" id="CP071504">
    <property type="protein sequence ID" value="QSX29334.1"/>
    <property type="molecule type" value="Genomic_DNA"/>
</dbReference>
<sequence>MKYRGSCHCQAVQFEVECPDTVEVEDCNCSICSKAGFLHLIVPLSQFTLLRGADKLTTYSFNSHVAKHTFCRICGIKPFYTPRSNPDGIDINVRCLDEKPANIRIVRFDGQNWEQHAHALAHKSQASQKPD</sequence>
<keyword evidence="2" id="KW-0479">Metal-binding</keyword>
<evidence type="ECO:0000259" key="4">
    <source>
        <dbReference type="PROSITE" id="PS51891"/>
    </source>
</evidence>